<protein>
    <submittedName>
        <fullName evidence="2">Conjugal transfer protein TrbI</fullName>
    </submittedName>
</protein>
<evidence type="ECO:0000256" key="1">
    <source>
        <dbReference type="SAM" id="Phobius"/>
    </source>
</evidence>
<comment type="caution">
    <text evidence="2">The sequence shown here is derived from an EMBL/GenBank/DDBJ whole genome shotgun (WGS) entry which is preliminary data.</text>
</comment>
<evidence type="ECO:0000313" key="2">
    <source>
        <dbReference type="EMBL" id="MEA5609065.1"/>
    </source>
</evidence>
<dbReference type="GeneID" id="78017740"/>
<feature type="transmembrane region" description="Helical" evidence="1">
    <location>
        <begin position="12"/>
        <end position="33"/>
    </location>
</feature>
<organism evidence="2 3">
    <name type="scientific">Nodularia spumigena UHCC 0060</name>
    <dbReference type="NCBI Taxonomy" id="3110300"/>
    <lineage>
        <taxon>Bacteria</taxon>
        <taxon>Bacillati</taxon>
        <taxon>Cyanobacteriota</taxon>
        <taxon>Cyanophyceae</taxon>
        <taxon>Nostocales</taxon>
        <taxon>Nodulariaceae</taxon>
        <taxon>Nodularia</taxon>
    </lineage>
</organism>
<accession>A0ABU5US04</accession>
<dbReference type="RefSeq" id="WP_017804152.1">
    <property type="nucleotide sequence ID" value="NZ_JAYGHK010000040.1"/>
</dbReference>
<gene>
    <name evidence="2" type="ORF">VB695_13490</name>
</gene>
<dbReference type="Proteomes" id="UP001303285">
    <property type="component" value="Unassembled WGS sequence"/>
</dbReference>
<name>A0ABU5US04_NODSP</name>
<sequence length="228" mass="24753">MTTLHQWKSRTAALMTMAITTTAVMPMIAFAPANAQYNMGQSRTVTIPANANVIFPVTHDKEKVIVSRGETLDLTLKISNDITDSQRNVLIPRNTEVVGRLEPVYFNGGNRDNDNLRGVRFVARELVFPSGRRQSINASSQTVTTTEKVSKNDSSRVLTDAAIGAGASTAISLITGNRRIEIGETLGGAAAGALASVLLRKKEAEVFVLRPEQDLRLGLNSNLVIDRY</sequence>
<evidence type="ECO:0000313" key="3">
    <source>
        <dbReference type="Proteomes" id="UP001303285"/>
    </source>
</evidence>
<keyword evidence="1" id="KW-0812">Transmembrane</keyword>
<keyword evidence="1" id="KW-0472">Membrane</keyword>
<reference evidence="2 3" key="1">
    <citation type="submission" date="2023-12" db="EMBL/GenBank/DDBJ databases">
        <title>Baltic Sea Cyanobacteria.</title>
        <authorList>
            <person name="Delbaje E."/>
            <person name="Fewer D.P."/>
            <person name="Shishido T.K."/>
        </authorList>
    </citation>
    <scope>NUCLEOTIDE SEQUENCE [LARGE SCALE GENOMIC DNA]</scope>
    <source>
        <strain evidence="2 3">UHCC 0060</strain>
    </source>
</reference>
<dbReference type="EMBL" id="JAYGHK010000040">
    <property type="protein sequence ID" value="MEA5609065.1"/>
    <property type="molecule type" value="Genomic_DNA"/>
</dbReference>
<proteinExistence type="predicted"/>
<keyword evidence="3" id="KW-1185">Reference proteome</keyword>
<keyword evidence="1" id="KW-1133">Transmembrane helix</keyword>